<organism evidence="2 3">
    <name type="scientific">Tepidibacillus fermentans</name>
    <dbReference type="NCBI Taxonomy" id="1281767"/>
    <lineage>
        <taxon>Bacteria</taxon>
        <taxon>Bacillati</taxon>
        <taxon>Bacillota</taxon>
        <taxon>Bacilli</taxon>
        <taxon>Bacillales</taxon>
        <taxon>Bacillaceae</taxon>
        <taxon>Tepidibacillus</taxon>
    </lineage>
</organism>
<keyword evidence="3" id="KW-1185">Reference proteome</keyword>
<name>A0A4R3KJ22_9BACI</name>
<dbReference type="Gene3D" id="3.30.200.20">
    <property type="entry name" value="Phosphorylase Kinase, domain 1"/>
    <property type="match status" value="1"/>
</dbReference>
<reference evidence="2 3" key="1">
    <citation type="submission" date="2019-03" db="EMBL/GenBank/DDBJ databases">
        <title>Genomic Encyclopedia of Type Strains, Phase IV (KMG-IV): sequencing the most valuable type-strain genomes for metagenomic binning, comparative biology and taxonomic classification.</title>
        <authorList>
            <person name="Goeker M."/>
        </authorList>
    </citation>
    <scope>NUCLEOTIDE SEQUENCE [LARGE SCALE GENOMIC DNA]</scope>
    <source>
        <strain evidence="2 3">DSM 23802</strain>
    </source>
</reference>
<dbReference type="GO" id="GO:0042601">
    <property type="term" value="C:endospore-forming forespore"/>
    <property type="evidence" value="ECO:0007669"/>
    <property type="project" value="TreeGrafter"/>
</dbReference>
<comment type="caution">
    <text evidence="2">The sequence shown here is derived from an EMBL/GenBank/DDBJ whole genome shotgun (WGS) entry which is preliminary data.</text>
</comment>
<keyword evidence="2" id="KW-0946">Virion</keyword>
<dbReference type="InterPro" id="IPR011009">
    <property type="entry name" value="Kinase-like_dom_sf"/>
</dbReference>
<dbReference type="RefSeq" id="WP_132767303.1">
    <property type="nucleotide sequence ID" value="NZ_SMAB01000004.1"/>
</dbReference>
<dbReference type="AlphaFoldDB" id="A0A4R3KJ22"/>
<evidence type="ECO:0000313" key="2">
    <source>
        <dbReference type="EMBL" id="TCS83459.1"/>
    </source>
</evidence>
<dbReference type="InterPro" id="IPR047175">
    <property type="entry name" value="CotS-like"/>
</dbReference>
<protein>
    <submittedName>
        <fullName evidence="2">CotS family spore coat protein</fullName>
    </submittedName>
</protein>
<dbReference type="InterPro" id="IPR002575">
    <property type="entry name" value="Aminoglycoside_PTrfase"/>
</dbReference>
<gene>
    <name evidence="2" type="ORF">EDD72_1042</name>
</gene>
<dbReference type="Proteomes" id="UP000295788">
    <property type="component" value="Unassembled WGS sequence"/>
</dbReference>
<evidence type="ECO:0000259" key="1">
    <source>
        <dbReference type="Pfam" id="PF01636"/>
    </source>
</evidence>
<feature type="domain" description="Aminoglycoside phosphotransferase" evidence="1">
    <location>
        <begin position="41"/>
        <end position="261"/>
    </location>
</feature>
<dbReference type="PANTHER" id="PTHR39179:SF3">
    <property type="entry name" value="COTS-RELATED PROTEIN"/>
    <property type="match status" value="1"/>
</dbReference>
<dbReference type="Pfam" id="PF01636">
    <property type="entry name" value="APH"/>
    <property type="match status" value="1"/>
</dbReference>
<dbReference type="OrthoDB" id="2379727at2"/>
<evidence type="ECO:0000313" key="3">
    <source>
        <dbReference type="Proteomes" id="UP000295788"/>
    </source>
</evidence>
<dbReference type="Gene3D" id="3.90.1200.10">
    <property type="match status" value="1"/>
</dbReference>
<accession>A0A4R3KJ22</accession>
<dbReference type="EMBL" id="SMAB01000004">
    <property type="protein sequence ID" value="TCS83459.1"/>
    <property type="molecule type" value="Genomic_DNA"/>
</dbReference>
<dbReference type="PANTHER" id="PTHR39179">
    <property type="entry name" value="SPORE COAT PROTEIN I"/>
    <property type="match status" value="1"/>
</dbReference>
<proteinExistence type="predicted"/>
<dbReference type="SUPFAM" id="SSF56112">
    <property type="entry name" value="Protein kinase-like (PK-like)"/>
    <property type="match status" value="1"/>
</dbReference>
<sequence>MFQVRGLEKIGIHPHVFREYDFEIQQAEIYHSTIKLTTQLGEFAMKKTNMKPEQLDRMSEVLRYYDDQQFFVNQLIRNKFGDLYVPVGDGLVYVRKWVEGEHLKLNYHPHFLAATKVMAKMHKLGLDFSPKLSNYPSMNEIQILHTWKQRMIWLKKYQKQLRRKTGLSTFEHVVSTYIPFLKDWGEEAIEQLEQWVIEYHSIVNQRKTICHGNFHHRNLILHQRKIVVLDFHEVSFDTPVRDIAQFIRHYILNKGNRILAMEWLEAYQKIMPLNEAEKRLLSIFLLFPERMFSLIKGYEDKEKHWSEETYLKKLQVRWNQMRELLWFIDQNLK</sequence>
<keyword evidence="2" id="KW-0167">Capsid protein</keyword>